<name>A0A3S5BBD3_9PLAT</name>
<evidence type="ECO:0000313" key="2">
    <source>
        <dbReference type="EMBL" id="VEL41903.1"/>
    </source>
</evidence>
<dbReference type="AlphaFoldDB" id="A0A3S5BBD3"/>
<evidence type="ECO:0000313" key="3">
    <source>
        <dbReference type="Proteomes" id="UP000784294"/>
    </source>
</evidence>
<gene>
    <name evidence="2" type="ORF">PXEA_LOCUS35343</name>
</gene>
<accession>A0A3S5BBD3</accession>
<organism evidence="2 3">
    <name type="scientific">Protopolystoma xenopodis</name>
    <dbReference type="NCBI Taxonomy" id="117903"/>
    <lineage>
        <taxon>Eukaryota</taxon>
        <taxon>Metazoa</taxon>
        <taxon>Spiralia</taxon>
        <taxon>Lophotrochozoa</taxon>
        <taxon>Platyhelminthes</taxon>
        <taxon>Monogenea</taxon>
        <taxon>Polyopisthocotylea</taxon>
        <taxon>Polystomatidea</taxon>
        <taxon>Polystomatidae</taxon>
        <taxon>Protopolystoma</taxon>
    </lineage>
</organism>
<proteinExistence type="predicted"/>
<dbReference type="Proteomes" id="UP000784294">
    <property type="component" value="Unassembled WGS sequence"/>
</dbReference>
<feature type="compositionally biased region" description="Low complexity" evidence="1">
    <location>
        <begin position="66"/>
        <end position="90"/>
    </location>
</feature>
<keyword evidence="3" id="KW-1185">Reference proteome</keyword>
<dbReference type="EMBL" id="CAAALY010271581">
    <property type="protein sequence ID" value="VEL41903.1"/>
    <property type="molecule type" value="Genomic_DNA"/>
</dbReference>
<protein>
    <submittedName>
        <fullName evidence="2">Uncharacterized protein</fullName>
    </submittedName>
</protein>
<comment type="caution">
    <text evidence="2">The sequence shown here is derived from an EMBL/GenBank/DDBJ whole genome shotgun (WGS) entry which is preliminary data.</text>
</comment>
<sequence length="172" mass="18114">MSDACVAMTKEASTAPLDVRRRIDPLRLFARRWWAGAGQSESANGRRASGQCRAAVIGPAGGGLPGLPARPGLTGSTTRRGRSARAGSSSPVCRPAPGSSCPRWTAPDWRAAHIRPVLCDSPLSACRRPPTASTCRLVSTATPAWPFSSPPAPRWPGPARRRPHSSCPECAL</sequence>
<reference evidence="2" key="1">
    <citation type="submission" date="2018-11" db="EMBL/GenBank/DDBJ databases">
        <authorList>
            <consortium name="Pathogen Informatics"/>
        </authorList>
    </citation>
    <scope>NUCLEOTIDE SEQUENCE</scope>
</reference>
<feature type="region of interest" description="Disordered" evidence="1">
    <location>
        <begin position="146"/>
        <end position="172"/>
    </location>
</feature>
<feature type="region of interest" description="Disordered" evidence="1">
    <location>
        <begin position="63"/>
        <end position="101"/>
    </location>
</feature>
<evidence type="ECO:0000256" key="1">
    <source>
        <dbReference type="SAM" id="MobiDB-lite"/>
    </source>
</evidence>